<dbReference type="AlphaFoldDB" id="A0A240EHK4"/>
<name>A0A240EHK4_9VIBR</name>
<reference evidence="3" key="1">
    <citation type="submission" date="2016-06" db="EMBL/GenBank/DDBJ databases">
        <authorList>
            <person name="Rodrigo-Torres L."/>
            <person name="Arahal R.D."/>
            <person name="Lucena T."/>
        </authorList>
    </citation>
    <scope>NUCLEOTIDE SEQUENCE [LARGE SCALE GENOMIC DNA]</scope>
    <source>
        <strain evidence="3">CECT8203</strain>
    </source>
</reference>
<keyword evidence="3" id="KW-1185">Reference proteome</keyword>
<dbReference type="EMBL" id="OANU01000022">
    <property type="protein sequence ID" value="SNX48154.1"/>
    <property type="molecule type" value="Genomic_DNA"/>
</dbReference>
<proteinExistence type="predicted"/>
<evidence type="ECO:0000313" key="2">
    <source>
        <dbReference type="EMBL" id="SNX48154.1"/>
    </source>
</evidence>
<dbReference type="PROSITE" id="PS51831">
    <property type="entry name" value="HD"/>
    <property type="match status" value="1"/>
</dbReference>
<evidence type="ECO:0000313" key="3">
    <source>
        <dbReference type="Proteomes" id="UP000219336"/>
    </source>
</evidence>
<dbReference type="Proteomes" id="UP000219336">
    <property type="component" value="Unassembled WGS sequence"/>
</dbReference>
<dbReference type="Pfam" id="PF01966">
    <property type="entry name" value="HD"/>
    <property type="match status" value="1"/>
</dbReference>
<dbReference type="SMART" id="SM00471">
    <property type="entry name" value="HDc"/>
    <property type="match status" value="1"/>
</dbReference>
<feature type="domain" description="HD" evidence="1">
    <location>
        <begin position="25"/>
        <end position="129"/>
    </location>
</feature>
<organism evidence="2 3">
    <name type="scientific">Vibrio thalassae</name>
    <dbReference type="NCBI Taxonomy" id="1243014"/>
    <lineage>
        <taxon>Bacteria</taxon>
        <taxon>Pseudomonadati</taxon>
        <taxon>Pseudomonadota</taxon>
        <taxon>Gammaproteobacteria</taxon>
        <taxon>Vibrionales</taxon>
        <taxon>Vibrionaceae</taxon>
        <taxon>Vibrio</taxon>
    </lineage>
</organism>
<dbReference type="PANTHER" id="PTHR33594">
    <property type="entry name" value="SUPERFAMILY HYDROLASE, PUTATIVE (AFU_ORTHOLOGUE AFUA_1G03035)-RELATED"/>
    <property type="match status" value="1"/>
</dbReference>
<evidence type="ECO:0000259" key="1">
    <source>
        <dbReference type="PROSITE" id="PS51831"/>
    </source>
</evidence>
<sequence length="210" mass="23530">MFNEKWIPQFLDFIQAEMITDAAHDLNHVLRVVNCAKRLSVTENANLDVVIPAAYLHDCFTYPKDHPERSSSSTIAAHKACQFLRTIGYPEQHIDAIHHAIVAHSFSANISTDSVEARVVQDADRLDALGAIGVTRCIQVATSLGRTLYHIDDPFCLERSPDDAKFTIDHFYIKLFSIADTMKTDAGKQEAISRVAFMKQYLAQLGHEIS</sequence>
<dbReference type="InterPro" id="IPR006674">
    <property type="entry name" value="HD_domain"/>
</dbReference>
<protein>
    <submittedName>
        <fullName evidence="2">Putative hydrolase</fullName>
    </submittedName>
</protein>
<dbReference type="PANTHER" id="PTHR33594:SF1">
    <property type="entry name" value="HD_PDEASE DOMAIN-CONTAINING PROTEIN"/>
    <property type="match status" value="1"/>
</dbReference>
<accession>A0A240EHK4</accession>
<dbReference type="CDD" id="cd00077">
    <property type="entry name" value="HDc"/>
    <property type="match status" value="1"/>
</dbReference>
<dbReference type="GO" id="GO:0016787">
    <property type="term" value="F:hydrolase activity"/>
    <property type="evidence" value="ECO:0007669"/>
    <property type="project" value="UniProtKB-KW"/>
</dbReference>
<dbReference type="InterPro" id="IPR003607">
    <property type="entry name" value="HD/PDEase_dom"/>
</dbReference>
<dbReference type="Gene3D" id="1.10.3210.50">
    <property type="match status" value="1"/>
</dbReference>
<dbReference type="SUPFAM" id="SSF109604">
    <property type="entry name" value="HD-domain/PDEase-like"/>
    <property type="match status" value="1"/>
</dbReference>
<gene>
    <name evidence="2" type="ORF">VTH8203_01772</name>
</gene>
<keyword evidence="2" id="KW-0378">Hydrolase</keyword>